<dbReference type="SUPFAM" id="SSF52821">
    <property type="entry name" value="Rhodanese/Cell cycle control phosphatase"/>
    <property type="match status" value="1"/>
</dbReference>
<gene>
    <name evidence="2" type="ORF">BU52_25705</name>
</gene>
<keyword evidence="2" id="KW-0808">Transferase</keyword>
<dbReference type="Proteomes" id="UP000028341">
    <property type="component" value="Unassembled WGS sequence"/>
</dbReference>
<dbReference type="EMBL" id="JFCB01000027">
    <property type="protein sequence ID" value="KES04404.1"/>
    <property type="molecule type" value="Genomic_DNA"/>
</dbReference>
<dbReference type="CDD" id="cd00158">
    <property type="entry name" value="RHOD"/>
    <property type="match status" value="1"/>
</dbReference>
<accession>A0A081XLI1</accession>
<dbReference type="AlphaFoldDB" id="A0A081XLI1"/>
<protein>
    <submittedName>
        <fullName evidence="2">Sulfurtransferase</fullName>
    </submittedName>
</protein>
<dbReference type="Pfam" id="PF00581">
    <property type="entry name" value="Rhodanese"/>
    <property type="match status" value="1"/>
</dbReference>
<dbReference type="InterPro" id="IPR050229">
    <property type="entry name" value="GlpE_sulfurtransferase"/>
</dbReference>
<proteinExistence type="predicted"/>
<comment type="caution">
    <text evidence="2">The sequence shown here is derived from an EMBL/GenBank/DDBJ whole genome shotgun (WGS) entry which is preliminary data.</text>
</comment>
<dbReference type="PANTHER" id="PTHR43031:SF1">
    <property type="entry name" value="PYRIDINE NUCLEOTIDE-DISULPHIDE OXIDOREDUCTASE"/>
    <property type="match status" value="1"/>
</dbReference>
<organism evidence="2 3">
    <name type="scientific">Streptomyces toyocaensis</name>
    <dbReference type="NCBI Taxonomy" id="55952"/>
    <lineage>
        <taxon>Bacteria</taxon>
        <taxon>Bacillati</taxon>
        <taxon>Actinomycetota</taxon>
        <taxon>Actinomycetes</taxon>
        <taxon>Kitasatosporales</taxon>
        <taxon>Streptomycetaceae</taxon>
        <taxon>Streptomyces</taxon>
    </lineage>
</organism>
<dbReference type="InterPro" id="IPR001763">
    <property type="entry name" value="Rhodanese-like_dom"/>
</dbReference>
<keyword evidence="3" id="KW-1185">Reference proteome</keyword>
<dbReference type="GO" id="GO:0016740">
    <property type="term" value="F:transferase activity"/>
    <property type="evidence" value="ECO:0007669"/>
    <property type="project" value="UniProtKB-KW"/>
</dbReference>
<sequence length="119" mass="12638">MFLFRRGTDRLTPEQARTRTGDGTAVLLDVREVPEWRAGHAPGAVHLPLTRLLAGAALPPDVRDRPVVAICRSGHRSQQAAKLLASRGVDAVDVTGGMKAWATAGLPVVDERGQGGRIA</sequence>
<dbReference type="STRING" id="55952.BU52_25705"/>
<dbReference type="OrthoDB" id="9800872at2"/>
<evidence type="ECO:0000313" key="3">
    <source>
        <dbReference type="Proteomes" id="UP000028341"/>
    </source>
</evidence>
<evidence type="ECO:0000313" key="2">
    <source>
        <dbReference type="EMBL" id="KES04404.1"/>
    </source>
</evidence>
<evidence type="ECO:0000259" key="1">
    <source>
        <dbReference type="PROSITE" id="PS50206"/>
    </source>
</evidence>
<feature type="domain" description="Rhodanese" evidence="1">
    <location>
        <begin position="21"/>
        <end position="110"/>
    </location>
</feature>
<dbReference type="PROSITE" id="PS50206">
    <property type="entry name" value="RHODANESE_3"/>
    <property type="match status" value="1"/>
</dbReference>
<dbReference type="SMART" id="SM00450">
    <property type="entry name" value="RHOD"/>
    <property type="match status" value="1"/>
</dbReference>
<dbReference type="RefSeq" id="WP_037938236.1">
    <property type="nucleotide sequence ID" value="NZ_JBFADL010000042.1"/>
</dbReference>
<dbReference type="PANTHER" id="PTHR43031">
    <property type="entry name" value="FAD-DEPENDENT OXIDOREDUCTASE"/>
    <property type="match status" value="1"/>
</dbReference>
<dbReference type="eggNOG" id="COG0607">
    <property type="taxonomic scope" value="Bacteria"/>
</dbReference>
<reference evidence="2 3" key="1">
    <citation type="submission" date="2014-02" db="EMBL/GenBank/DDBJ databases">
        <title>The genome announcement of Streptomyces toyocaensis NRRL15009.</title>
        <authorList>
            <person name="Hong H.-J."/>
            <person name="Kwun M.J."/>
        </authorList>
    </citation>
    <scope>NUCLEOTIDE SEQUENCE [LARGE SCALE GENOMIC DNA]</scope>
    <source>
        <strain evidence="2 3">NRRL 15009</strain>
    </source>
</reference>
<dbReference type="InterPro" id="IPR036873">
    <property type="entry name" value="Rhodanese-like_dom_sf"/>
</dbReference>
<dbReference type="Gene3D" id="3.40.250.10">
    <property type="entry name" value="Rhodanese-like domain"/>
    <property type="match status" value="1"/>
</dbReference>
<name>A0A081XLI1_STRTO</name>